<evidence type="ECO:0000313" key="7">
    <source>
        <dbReference type="Proteomes" id="UP000594262"/>
    </source>
</evidence>
<dbReference type="GeneID" id="136816014"/>
<dbReference type="GO" id="GO:0003682">
    <property type="term" value="F:chromatin binding"/>
    <property type="evidence" value="ECO:0007669"/>
    <property type="project" value="TreeGrafter"/>
</dbReference>
<accession>A0A7M5XBS6</accession>
<feature type="compositionally biased region" description="Low complexity" evidence="5">
    <location>
        <begin position="415"/>
        <end position="427"/>
    </location>
</feature>
<name>A0A7M5XBS6_9CNID</name>
<keyword evidence="4" id="KW-0539">Nucleus</keyword>
<sequence length="427" mass="48912">MPPTIQNSGTKKKDRDKGKEGFVCNVKYTNTLPDIPFDAKFIAYPFEANRFIQYKPTSLEKNYKHELLTEPDLGVTIDLINPETYDIDPNVELDPADEKLLEEDLAPQADKKRQRQHAKTVSWLRKTEYISTEYNRFQQSSDMAETKVGYSSKKKNKGNVELYKDRESQLEAIEASFEAAKKPITRHYSNPRLKPVEILPFFPDFQFWHMPCAHVIFDTEPTPRGKSEAATVDEMSLGMIRGMEDESGDQFVAYFLPNKDTLEKRKNESAGGTEPTDSDEYLYKLAREYNWNVKNKAIKGFEENYFFVFRENEGVFYNELQTRVRLNKRRGRGGAGGVSSSVSKLLVKNREPTENELRLQNARLVQLENVAQEEDNDEEGDDSDDNENNADNETTINENKNDSQDNDDDKDKSGSDSGSDLFGSDSD</sequence>
<evidence type="ECO:0000256" key="5">
    <source>
        <dbReference type="SAM" id="MobiDB-lite"/>
    </source>
</evidence>
<proteinExistence type="inferred from homology"/>
<feature type="compositionally biased region" description="Basic and acidic residues" evidence="5">
    <location>
        <begin position="399"/>
        <end position="414"/>
    </location>
</feature>
<dbReference type="GO" id="GO:0016593">
    <property type="term" value="C:Cdc73/Paf1 complex"/>
    <property type="evidence" value="ECO:0007669"/>
    <property type="project" value="InterPro"/>
</dbReference>
<dbReference type="GO" id="GO:0000993">
    <property type="term" value="F:RNA polymerase II complex binding"/>
    <property type="evidence" value="ECO:0007669"/>
    <property type="project" value="TreeGrafter"/>
</dbReference>
<dbReference type="PANTHER" id="PTHR23188">
    <property type="entry name" value="RNA POLYMERASE II-ASSOCIATED FACTOR 1 HOMOLOG"/>
    <property type="match status" value="1"/>
</dbReference>
<organism evidence="6 7">
    <name type="scientific">Clytia hemisphaerica</name>
    <dbReference type="NCBI Taxonomy" id="252671"/>
    <lineage>
        <taxon>Eukaryota</taxon>
        <taxon>Metazoa</taxon>
        <taxon>Cnidaria</taxon>
        <taxon>Hydrozoa</taxon>
        <taxon>Hydroidolina</taxon>
        <taxon>Leptothecata</taxon>
        <taxon>Obeliida</taxon>
        <taxon>Clytiidae</taxon>
        <taxon>Clytia</taxon>
    </lineage>
</organism>
<reference evidence="6" key="1">
    <citation type="submission" date="2021-01" db="UniProtKB">
        <authorList>
            <consortium name="EnsemblMetazoa"/>
        </authorList>
    </citation>
    <scope>IDENTIFICATION</scope>
</reference>
<feature type="compositionally biased region" description="Acidic residues" evidence="5">
    <location>
        <begin position="372"/>
        <end position="390"/>
    </location>
</feature>
<dbReference type="OrthoDB" id="10260285at2759"/>
<feature type="region of interest" description="Disordered" evidence="5">
    <location>
        <begin position="329"/>
        <end position="353"/>
    </location>
</feature>
<dbReference type="GO" id="GO:0006368">
    <property type="term" value="P:transcription elongation by RNA polymerase II"/>
    <property type="evidence" value="ECO:0007669"/>
    <property type="project" value="InterPro"/>
</dbReference>
<evidence type="ECO:0000256" key="4">
    <source>
        <dbReference type="ARBA" id="ARBA00023242"/>
    </source>
</evidence>
<comment type="subcellular location">
    <subcellularLocation>
        <location evidence="1">Nucleus</location>
    </subcellularLocation>
</comment>
<dbReference type="EnsemblMetazoa" id="CLYHEMT020587.1">
    <property type="protein sequence ID" value="CLYHEMP020587.1"/>
    <property type="gene ID" value="CLYHEMG020587"/>
</dbReference>
<evidence type="ECO:0000256" key="1">
    <source>
        <dbReference type="ARBA" id="ARBA00004123"/>
    </source>
</evidence>
<evidence type="ECO:0000256" key="2">
    <source>
        <dbReference type="ARBA" id="ARBA00007560"/>
    </source>
</evidence>
<dbReference type="AlphaFoldDB" id="A0A7M5XBS6"/>
<keyword evidence="7" id="KW-1185">Reference proteome</keyword>
<comment type="similarity">
    <text evidence="2">Belongs to the PAF1 family.</text>
</comment>
<evidence type="ECO:0000256" key="3">
    <source>
        <dbReference type="ARBA" id="ARBA00020462"/>
    </source>
</evidence>
<dbReference type="InterPro" id="IPR007133">
    <property type="entry name" value="RNA_pol_II-assoc_Paf1"/>
</dbReference>
<protein>
    <recommendedName>
        <fullName evidence="3">RNA polymerase II-associated factor 1 homolog</fullName>
    </recommendedName>
</protein>
<dbReference type="Pfam" id="PF03985">
    <property type="entry name" value="Paf1"/>
    <property type="match status" value="1"/>
</dbReference>
<dbReference type="RefSeq" id="XP_066928536.1">
    <property type="nucleotide sequence ID" value="XM_067072435.1"/>
</dbReference>
<dbReference type="PANTHER" id="PTHR23188:SF12">
    <property type="entry name" value="RNA POLYMERASE II-ASSOCIATED FACTOR 1 HOMOLOG"/>
    <property type="match status" value="1"/>
</dbReference>
<evidence type="ECO:0000313" key="6">
    <source>
        <dbReference type="EnsemblMetazoa" id="CLYHEMP020587.1"/>
    </source>
</evidence>
<dbReference type="Proteomes" id="UP000594262">
    <property type="component" value="Unplaced"/>
</dbReference>
<feature type="region of interest" description="Disordered" evidence="5">
    <location>
        <begin position="372"/>
        <end position="427"/>
    </location>
</feature>